<proteinExistence type="predicted"/>
<feature type="region of interest" description="Disordered" evidence="1">
    <location>
        <begin position="1"/>
        <end position="27"/>
    </location>
</feature>
<evidence type="ECO:0000313" key="3">
    <source>
        <dbReference type="Proteomes" id="UP001519460"/>
    </source>
</evidence>
<dbReference type="Proteomes" id="UP001519460">
    <property type="component" value="Unassembled WGS sequence"/>
</dbReference>
<accession>A0ABD0L4I8</accession>
<name>A0ABD0L4I8_9CAEN</name>
<gene>
    <name evidence="2" type="ORF">BaRGS_00014692</name>
</gene>
<dbReference type="AlphaFoldDB" id="A0ABD0L4I8"/>
<organism evidence="2 3">
    <name type="scientific">Batillaria attramentaria</name>
    <dbReference type="NCBI Taxonomy" id="370345"/>
    <lineage>
        <taxon>Eukaryota</taxon>
        <taxon>Metazoa</taxon>
        <taxon>Spiralia</taxon>
        <taxon>Lophotrochozoa</taxon>
        <taxon>Mollusca</taxon>
        <taxon>Gastropoda</taxon>
        <taxon>Caenogastropoda</taxon>
        <taxon>Sorbeoconcha</taxon>
        <taxon>Cerithioidea</taxon>
        <taxon>Batillariidae</taxon>
        <taxon>Batillaria</taxon>
    </lineage>
</organism>
<dbReference type="EMBL" id="JACVVK020000087">
    <property type="protein sequence ID" value="KAK7494034.1"/>
    <property type="molecule type" value="Genomic_DNA"/>
</dbReference>
<sequence>MPLQAFDSNPHQSTTTSCRLLPSSSTNDTLSEFSAAVTPVFRERLASYSFVVLLPRFHLFQLEIFPTDLPRGRPLLLIYAPLAARGRMKRVICLEGKLSVLDARWGSGRQASAQIELSNKVWTLSIRVESTNQELMVLVAEFWLCPWERDGVCGRVVVLYWMGVCEGVLGSGT</sequence>
<evidence type="ECO:0000313" key="2">
    <source>
        <dbReference type="EMBL" id="KAK7494034.1"/>
    </source>
</evidence>
<keyword evidence="3" id="KW-1185">Reference proteome</keyword>
<reference evidence="2 3" key="1">
    <citation type="journal article" date="2023" name="Sci. Data">
        <title>Genome assembly of the Korean intertidal mud-creeper Batillaria attramentaria.</title>
        <authorList>
            <person name="Patra A.K."/>
            <person name="Ho P.T."/>
            <person name="Jun S."/>
            <person name="Lee S.J."/>
            <person name="Kim Y."/>
            <person name="Won Y.J."/>
        </authorList>
    </citation>
    <scope>NUCLEOTIDE SEQUENCE [LARGE SCALE GENOMIC DNA]</scope>
    <source>
        <strain evidence="2">Wonlab-2016</strain>
    </source>
</reference>
<comment type="caution">
    <text evidence="2">The sequence shown here is derived from an EMBL/GenBank/DDBJ whole genome shotgun (WGS) entry which is preliminary data.</text>
</comment>
<protein>
    <submittedName>
        <fullName evidence="2">Uncharacterized protein</fullName>
    </submittedName>
</protein>
<evidence type="ECO:0000256" key="1">
    <source>
        <dbReference type="SAM" id="MobiDB-lite"/>
    </source>
</evidence>